<dbReference type="Gene3D" id="1.10.510.10">
    <property type="entry name" value="Transferase(Phosphotransferase) domain 1"/>
    <property type="match status" value="1"/>
</dbReference>
<dbReference type="Gene3D" id="3.30.200.20">
    <property type="entry name" value="Phosphorylase Kinase, domain 1"/>
    <property type="match status" value="1"/>
</dbReference>
<keyword evidence="4 6" id="KW-0547">Nucleotide-binding</keyword>
<dbReference type="InterPro" id="IPR000719">
    <property type="entry name" value="Prot_kinase_dom"/>
</dbReference>
<comment type="subcellular location">
    <subcellularLocation>
        <location evidence="1">Cell membrane</location>
    </subcellularLocation>
</comment>
<feature type="binding site" evidence="6">
    <location>
        <position position="107"/>
    </location>
    <ligand>
        <name>ATP</name>
        <dbReference type="ChEBI" id="CHEBI:30616"/>
    </ligand>
</feature>
<accession>A0AAN7KVP5</accession>
<dbReference type="PANTHER" id="PTHR45621">
    <property type="entry name" value="OS01G0588500 PROTEIN-RELATED"/>
    <property type="match status" value="1"/>
</dbReference>
<dbReference type="InterPro" id="IPR017441">
    <property type="entry name" value="Protein_kinase_ATP_BS"/>
</dbReference>
<dbReference type="InterPro" id="IPR050823">
    <property type="entry name" value="Plant_Ser_Thr_Prot_Kinase"/>
</dbReference>
<evidence type="ECO:0000256" key="4">
    <source>
        <dbReference type="ARBA" id="ARBA00022741"/>
    </source>
</evidence>
<evidence type="ECO:0000256" key="2">
    <source>
        <dbReference type="ARBA" id="ARBA00022475"/>
    </source>
</evidence>
<evidence type="ECO:0000259" key="7">
    <source>
        <dbReference type="PROSITE" id="PS50011"/>
    </source>
</evidence>
<name>A0AAN7KVP5_TRANT</name>
<evidence type="ECO:0000256" key="1">
    <source>
        <dbReference type="ARBA" id="ARBA00004236"/>
    </source>
</evidence>
<dbReference type="SUPFAM" id="SSF56112">
    <property type="entry name" value="Protein kinase-like (PK-like)"/>
    <property type="match status" value="1"/>
</dbReference>
<dbReference type="AlphaFoldDB" id="A0AAN7KVP5"/>
<dbReference type="PROSITE" id="PS50011">
    <property type="entry name" value="PROTEIN_KINASE_DOM"/>
    <property type="match status" value="1"/>
</dbReference>
<feature type="domain" description="Protein kinase" evidence="7">
    <location>
        <begin position="76"/>
        <end position="354"/>
    </location>
</feature>
<comment type="caution">
    <text evidence="8">The sequence shown here is derived from an EMBL/GenBank/DDBJ whole genome shotgun (WGS) entry which is preliminary data.</text>
</comment>
<evidence type="ECO:0000256" key="6">
    <source>
        <dbReference type="PROSITE-ProRule" id="PRU10141"/>
    </source>
</evidence>
<dbReference type="Pfam" id="PF07714">
    <property type="entry name" value="PK_Tyr_Ser-Thr"/>
    <property type="match status" value="1"/>
</dbReference>
<keyword evidence="9" id="KW-1185">Reference proteome</keyword>
<keyword evidence="2" id="KW-1003">Cell membrane</keyword>
<sequence length="354" mass="39138">MGICWGAPDYPSPSFNGYLKPGLASLSFSSTSSSENGLSTSLGGRPTEVVPDVEVVPPPNVRVFTYKELQKATRNFKPDSNIGEGAFGVVYKGFLDEGFHGAIAVKKLNAESVQGFKEWKSEINFLGTLSHPNIVKLLGYCSEDGHLLLVYEYMSKGTLKNHLFRRASTETLPWTLRIQIATGAARGLAFLHQLDRQIICRDFKPSNILLDGDLNARISDFGLARAGPSDDRSHVSTQVVGTYGYAAPEYIATGRLYVKSDVYSFGVVLLEVLTGRRAYDENRPSGEHFVVEWVRPHVSKRKLARVVDPRLEGEYPLKDALVLAQLAYHCLQMEPKSRPSMAEVLSTLEEIATH</sequence>
<dbReference type="InterPro" id="IPR011009">
    <property type="entry name" value="Kinase-like_dom_sf"/>
</dbReference>
<dbReference type="CDD" id="cd14066">
    <property type="entry name" value="STKc_IRAK"/>
    <property type="match status" value="1"/>
</dbReference>
<keyword evidence="2" id="KW-0472">Membrane</keyword>
<dbReference type="FunFam" id="3.30.200.20:FF:000178">
    <property type="entry name" value="serine/threonine-protein kinase PBS1-like"/>
    <property type="match status" value="1"/>
</dbReference>
<organism evidence="8 9">
    <name type="scientific">Trapa natans</name>
    <name type="common">Water chestnut</name>
    <dbReference type="NCBI Taxonomy" id="22666"/>
    <lineage>
        <taxon>Eukaryota</taxon>
        <taxon>Viridiplantae</taxon>
        <taxon>Streptophyta</taxon>
        <taxon>Embryophyta</taxon>
        <taxon>Tracheophyta</taxon>
        <taxon>Spermatophyta</taxon>
        <taxon>Magnoliopsida</taxon>
        <taxon>eudicotyledons</taxon>
        <taxon>Gunneridae</taxon>
        <taxon>Pentapetalae</taxon>
        <taxon>rosids</taxon>
        <taxon>malvids</taxon>
        <taxon>Myrtales</taxon>
        <taxon>Lythraceae</taxon>
        <taxon>Trapa</taxon>
    </lineage>
</organism>
<keyword evidence="3" id="KW-0808">Transferase</keyword>
<protein>
    <recommendedName>
        <fullName evidence="7">Protein kinase domain-containing protein</fullName>
    </recommendedName>
</protein>
<reference evidence="8 9" key="1">
    <citation type="journal article" date="2023" name="Hortic Res">
        <title>Pangenome of water caltrop reveals structural variations and asymmetric subgenome divergence after allopolyploidization.</title>
        <authorList>
            <person name="Zhang X."/>
            <person name="Chen Y."/>
            <person name="Wang L."/>
            <person name="Yuan Y."/>
            <person name="Fang M."/>
            <person name="Shi L."/>
            <person name="Lu R."/>
            <person name="Comes H.P."/>
            <person name="Ma Y."/>
            <person name="Chen Y."/>
            <person name="Huang G."/>
            <person name="Zhou Y."/>
            <person name="Zheng Z."/>
            <person name="Qiu Y."/>
        </authorList>
    </citation>
    <scope>NUCLEOTIDE SEQUENCE [LARGE SCALE GENOMIC DNA]</scope>
    <source>
        <strain evidence="8">F231</strain>
    </source>
</reference>
<dbReference type="EMBL" id="JAXQNO010000018">
    <property type="protein sequence ID" value="KAK4777178.1"/>
    <property type="molecule type" value="Genomic_DNA"/>
</dbReference>
<dbReference type="Proteomes" id="UP001346149">
    <property type="component" value="Unassembled WGS sequence"/>
</dbReference>
<dbReference type="PIRSF" id="PIRSF000654">
    <property type="entry name" value="Integrin-linked_kinase"/>
    <property type="match status" value="1"/>
</dbReference>
<keyword evidence="5 6" id="KW-0067">ATP-binding</keyword>
<evidence type="ECO:0000313" key="9">
    <source>
        <dbReference type="Proteomes" id="UP001346149"/>
    </source>
</evidence>
<dbReference type="GO" id="GO:0005524">
    <property type="term" value="F:ATP binding"/>
    <property type="evidence" value="ECO:0007669"/>
    <property type="project" value="UniProtKB-UniRule"/>
</dbReference>
<dbReference type="FunFam" id="1.10.510.10:FF:000095">
    <property type="entry name" value="protein STRUBBELIG-RECEPTOR FAMILY 8"/>
    <property type="match status" value="1"/>
</dbReference>
<proteinExistence type="predicted"/>
<evidence type="ECO:0000313" key="8">
    <source>
        <dbReference type="EMBL" id="KAK4777178.1"/>
    </source>
</evidence>
<dbReference type="PROSITE" id="PS00107">
    <property type="entry name" value="PROTEIN_KINASE_ATP"/>
    <property type="match status" value="1"/>
</dbReference>
<dbReference type="InterPro" id="IPR001245">
    <property type="entry name" value="Ser-Thr/Tyr_kinase_cat_dom"/>
</dbReference>
<evidence type="ECO:0000256" key="5">
    <source>
        <dbReference type="ARBA" id="ARBA00022840"/>
    </source>
</evidence>
<dbReference type="GO" id="GO:0004672">
    <property type="term" value="F:protein kinase activity"/>
    <property type="evidence" value="ECO:0007669"/>
    <property type="project" value="InterPro"/>
</dbReference>
<gene>
    <name evidence="8" type="ORF">SAY86_005866</name>
</gene>
<evidence type="ECO:0000256" key="3">
    <source>
        <dbReference type="ARBA" id="ARBA00022679"/>
    </source>
</evidence>